<dbReference type="SUPFAM" id="SSF47413">
    <property type="entry name" value="lambda repressor-like DNA-binding domains"/>
    <property type="match status" value="1"/>
</dbReference>
<evidence type="ECO:0000259" key="3">
    <source>
        <dbReference type="PROSITE" id="PS50943"/>
    </source>
</evidence>
<evidence type="ECO:0000313" key="5">
    <source>
        <dbReference type="Proteomes" id="UP000259610"/>
    </source>
</evidence>
<dbReference type="EMBL" id="DMAN01000080">
    <property type="protein sequence ID" value="HAE26254.1"/>
    <property type="molecule type" value="Genomic_DNA"/>
</dbReference>
<dbReference type="CDD" id="cd00093">
    <property type="entry name" value="HTH_XRE"/>
    <property type="match status" value="1"/>
</dbReference>
<evidence type="ECO:0000256" key="1">
    <source>
        <dbReference type="ARBA" id="ARBA00023125"/>
    </source>
</evidence>
<name>A0A3B9GW69_9PROT</name>
<feature type="domain" description="HTH cro/C1-type" evidence="3">
    <location>
        <begin position="27"/>
        <end position="81"/>
    </location>
</feature>
<dbReference type="PANTHER" id="PTHR46558:SF11">
    <property type="entry name" value="HTH-TYPE TRANSCRIPTIONAL REGULATOR XRE"/>
    <property type="match status" value="1"/>
</dbReference>
<proteinExistence type="predicted"/>
<comment type="caution">
    <text evidence="4">The sequence shown here is derived from an EMBL/GenBank/DDBJ whole genome shotgun (WGS) entry which is preliminary data.</text>
</comment>
<accession>A0A3B9GW69</accession>
<sequence>MTRRRRTVPRKSSRSPTEVDKQVGRNVRRYRKDMHMTLNELADQLGVSQQQIQKYETGESRISASMVLAISDVLNVGIEDLFIGTRNLKRAKKTPLETARRECQMWIDRANSKETLRQMARVLKAMSGEN</sequence>
<evidence type="ECO:0000256" key="2">
    <source>
        <dbReference type="SAM" id="MobiDB-lite"/>
    </source>
</evidence>
<dbReference type="PANTHER" id="PTHR46558">
    <property type="entry name" value="TRACRIPTIONAL REGULATORY PROTEIN-RELATED-RELATED"/>
    <property type="match status" value="1"/>
</dbReference>
<dbReference type="GO" id="GO:0003677">
    <property type="term" value="F:DNA binding"/>
    <property type="evidence" value="ECO:0007669"/>
    <property type="project" value="UniProtKB-KW"/>
</dbReference>
<dbReference type="Gene3D" id="1.10.260.40">
    <property type="entry name" value="lambda repressor-like DNA-binding domains"/>
    <property type="match status" value="1"/>
</dbReference>
<dbReference type="InterPro" id="IPR010982">
    <property type="entry name" value="Lambda_DNA-bd_dom_sf"/>
</dbReference>
<reference evidence="4 5" key="1">
    <citation type="journal article" date="2018" name="Nat. Biotechnol.">
        <title>A standardized bacterial taxonomy based on genome phylogeny substantially revises the tree of life.</title>
        <authorList>
            <person name="Parks D.H."/>
            <person name="Chuvochina M."/>
            <person name="Waite D.W."/>
            <person name="Rinke C."/>
            <person name="Skarshewski A."/>
            <person name="Chaumeil P.A."/>
            <person name="Hugenholtz P."/>
        </authorList>
    </citation>
    <scope>NUCLEOTIDE SEQUENCE [LARGE SCALE GENOMIC DNA]</scope>
    <source>
        <strain evidence="4">UBA8733</strain>
    </source>
</reference>
<feature type="compositionally biased region" description="Basic residues" evidence="2">
    <location>
        <begin position="1"/>
        <end position="13"/>
    </location>
</feature>
<dbReference type="InterPro" id="IPR001387">
    <property type="entry name" value="Cro/C1-type_HTH"/>
</dbReference>
<dbReference type="Pfam" id="PF01381">
    <property type="entry name" value="HTH_3"/>
    <property type="match status" value="1"/>
</dbReference>
<gene>
    <name evidence="4" type="ORF">DCG58_03760</name>
</gene>
<keyword evidence="1" id="KW-0238">DNA-binding</keyword>
<dbReference type="Proteomes" id="UP000259610">
    <property type="component" value="Unassembled WGS sequence"/>
</dbReference>
<evidence type="ECO:0000313" key="4">
    <source>
        <dbReference type="EMBL" id="HAE26254.1"/>
    </source>
</evidence>
<organism evidence="4 5">
    <name type="scientific">Hyphomonas adhaerens</name>
    <dbReference type="NCBI Taxonomy" id="81029"/>
    <lineage>
        <taxon>Bacteria</taxon>
        <taxon>Pseudomonadati</taxon>
        <taxon>Pseudomonadota</taxon>
        <taxon>Alphaproteobacteria</taxon>
        <taxon>Hyphomonadales</taxon>
        <taxon>Hyphomonadaceae</taxon>
        <taxon>Hyphomonas</taxon>
    </lineage>
</organism>
<dbReference type="SMART" id="SM00530">
    <property type="entry name" value="HTH_XRE"/>
    <property type="match status" value="1"/>
</dbReference>
<dbReference type="AlphaFoldDB" id="A0A3B9GW69"/>
<feature type="region of interest" description="Disordered" evidence="2">
    <location>
        <begin position="1"/>
        <end position="26"/>
    </location>
</feature>
<protein>
    <submittedName>
        <fullName evidence="4">Transcriptional regulator</fullName>
    </submittedName>
</protein>
<dbReference type="PROSITE" id="PS50943">
    <property type="entry name" value="HTH_CROC1"/>
    <property type="match status" value="1"/>
</dbReference>